<dbReference type="EMBL" id="JBHTBS010000001">
    <property type="protein sequence ID" value="MFC7335915.1"/>
    <property type="molecule type" value="Genomic_DNA"/>
</dbReference>
<dbReference type="Proteomes" id="UP001596472">
    <property type="component" value="Unassembled WGS sequence"/>
</dbReference>
<dbReference type="SUPFAM" id="SSF53474">
    <property type="entry name" value="alpha/beta-Hydrolases"/>
    <property type="match status" value="1"/>
</dbReference>
<dbReference type="InterPro" id="IPR029058">
    <property type="entry name" value="AB_hydrolase_fold"/>
</dbReference>
<evidence type="ECO:0008006" key="3">
    <source>
        <dbReference type="Google" id="ProtNLM"/>
    </source>
</evidence>
<protein>
    <recommendedName>
        <fullName evidence="3">Alpha/beta hydrolase</fullName>
    </recommendedName>
</protein>
<dbReference type="Gene3D" id="3.40.50.1820">
    <property type="entry name" value="alpha/beta hydrolase"/>
    <property type="match status" value="1"/>
</dbReference>
<comment type="caution">
    <text evidence="1">The sequence shown here is derived from an EMBL/GenBank/DDBJ whole genome shotgun (WGS) entry which is preliminary data.</text>
</comment>
<name>A0ABW2L2X4_9BACT</name>
<reference evidence="2" key="1">
    <citation type="journal article" date="2019" name="Int. J. Syst. Evol. Microbiol.">
        <title>The Global Catalogue of Microorganisms (GCM) 10K type strain sequencing project: providing services to taxonomists for standard genome sequencing and annotation.</title>
        <authorList>
            <consortium name="The Broad Institute Genomics Platform"/>
            <consortium name="The Broad Institute Genome Sequencing Center for Infectious Disease"/>
            <person name="Wu L."/>
            <person name="Ma J."/>
        </authorList>
    </citation>
    <scope>NUCLEOTIDE SEQUENCE [LARGE SCALE GENOMIC DNA]</scope>
    <source>
        <strain evidence="2">CGMCC 4.1467</strain>
    </source>
</reference>
<evidence type="ECO:0000313" key="1">
    <source>
        <dbReference type="EMBL" id="MFC7335915.1"/>
    </source>
</evidence>
<proteinExistence type="predicted"/>
<organism evidence="1 2">
    <name type="scientific">Haloferula chungangensis</name>
    <dbReference type="NCBI Taxonomy" id="1048331"/>
    <lineage>
        <taxon>Bacteria</taxon>
        <taxon>Pseudomonadati</taxon>
        <taxon>Verrucomicrobiota</taxon>
        <taxon>Verrucomicrobiia</taxon>
        <taxon>Verrucomicrobiales</taxon>
        <taxon>Verrucomicrobiaceae</taxon>
        <taxon>Haloferula</taxon>
    </lineage>
</organism>
<sequence length="529" mass="58713">MTVPYRSALKSSLPLVSAFLICQCGPPSPPSCQILPYKSRGDAALLMSEARAAWNDLGKSDSQSARQRYNLAIEKLIDQLRCGRGSHYDKAAAMGTLIDDSHSLGAGVTFKDLDAFVPASSIDVDDVGGRHVDPGIGIPMVGWDAYHSEKMERYPFAPPTGLPLNLTTILDFDQEPPTWRVVYPGKAETLSVNGQAQALAIDWSAPSALYWQMSDLDDLDLAKVILPGRFTKQTDLYAAAPYDPTKIPVIFVHGLYSSPGTYKVMFNELMGEPWFRDNYQAWFFSYPTGTSWVYNAAFFRDHLRRATEMAKEKGGMKTWNEMVLVGHSMGGVLSHASLIDPGHRFYDTRFDAPIDELKVSKETRRAIRWTTLYEPVTEPSRVVFMAAPHRGSPSANRFFSRFISNIIRLPKTMTIDLVDVTMSELGAVVKGGADALPEKTSIGTLAPNFDGYQALNDSPIRSDIEIHSIIGDRGRGDSPESSDGIVPYWSSHFKDSRSELIVPYGHSLTRKPETIAEVKRILQLHLKEL</sequence>
<dbReference type="RefSeq" id="WP_379708500.1">
    <property type="nucleotide sequence ID" value="NZ_JBHTBS010000001.1"/>
</dbReference>
<gene>
    <name evidence="1" type="ORF">ACFQY0_01895</name>
</gene>
<accession>A0ABW2L2X4</accession>
<keyword evidence="2" id="KW-1185">Reference proteome</keyword>
<evidence type="ECO:0000313" key="2">
    <source>
        <dbReference type="Proteomes" id="UP001596472"/>
    </source>
</evidence>